<evidence type="ECO:0000313" key="2">
    <source>
        <dbReference type="EMBL" id="TWT87173.1"/>
    </source>
</evidence>
<name>A0A5C5ZL67_9BACT</name>
<dbReference type="Pfam" id="PF02589">
    <property type="entry name" value="LUD_dom"/>
    <property type="match status" value="1"/>
</dbReference>
<dbReference type="InterPro" id="IPR024185">
    <property type="entry name" value="FTHF_cligase-like_sf"/>
</dbReference>
<dbReference type="PANTHER" id="PTHR43682:SF1">
    <property type="entry name" value="LACTATE UTILIZATION PROTEIN C"/>
    <property type="match status" value="1"/>
</dbReference>
<gene>
    <name evidence="2" type="primary">lutC</name>
    <name evidence="2" type="ORF">Mal64_27080</name>
</gene>
<dbReference type="PANTHER" id="PTHR43682">
    <property type="entry name" value="LACTATE UTILIZATION PROTEIN C"/>
    <property type="match status" value="1"/>
</dbReference>
<dbReference type="InterPro" id="IPR003741">
    <property type="entry name" value="LUD_dom"/>
</dbReference>
<dbReference type="Proteomes" id="UP000315440">
    <property type="component" value="Unassembled WGS sequence"/>
</dbReference>
<dbReference type="AlphaFoldDB" id="A0A5C5ZL67"/>
<dbReference type="SUPFAM" id="SSF100950">
    <property type="entry name" value="NagB/RpiA/CoA transferase-like"/>
    <property type="match status" value="1"/>
</dbReference>
<evidence type="ECO:0000313" key="3">
    <source>
        <dbReference type="Proteomes" id="UP000315440"/>
    </source>
</evidence>
<keyword evidence="3" id="KW-1185">Reference proteome</keyword>
<dbReference type="OrthoDB" id="9794157at2"/>
<protein>
    <submittedName>
        <fullName evidence="2">Lactate utilization protein C</fullName>
    </submittedName>
</protein>
<sequence>MPQDSKAAILGRVRAALRTPTSPQVMPPKAALELAESGPARAEAIRRSLPTGGENYEESKALFAEQSAALKTRFVPVPSLQAAGDELARMAAEHGWSRLGAHAGELVTPLAEKLGLETVMTDGGYDPNELERCEVGLTECDALVAQTGSVLVTTRSAGGRALSVLPPHHVVVARKSQLIGALVDAYELLESRYGDAYPSFMTFITGPSRTGDIERILVLGAHGPKELTVLLIEG</sequence>
<feature type="domain" description="LUD" evidence="1">
    <location>
        <begin position="128"/>
        <end position="232"/>
    </location>
</feature>
<evidence type="ECO:0000259" key="1">
    <source>
        <dbReference type="Pfam" id="PF02589"/>
    </source>
</evidence>
<accession>A0A5C5ZL67</accession>
<proteinExistence type="predicted"/>
<dbReference type="RefSeq" id="WP_146401075.1">
    <property type="nucleotide sequence ID" value="NZ_SJPQ01000003.1"/>
</dbReference>
<comment type="caution">
    <text evidence="2">The sequence shown here is derived from an EMBL/GenBank/DDBJ whole genome shotgun (WGS) entry which is preliminary data.</text>
</comment>
<dbReference type="Gene3D" id="3.40.50.10420">
    <property type="entry name" value="NagB/RpiA/CoA transferase-like"/>
    <property type="match status" value="1"/>
</dbReference>
<dbReference type="EMBL" id="SJPQ01000003">
    <property type="protein sequence ID" value="TWT87173.1"/>
    <property type="molecule type" value="Genomic_DNA"/>
</dbReference>
<dbReference type="InterPro" id="IPR037171">
    <property type="entry name" value="NagB/RpiA_transferase-like"/>
</dbReference>
<reference evidence="2 3" key="1">
    <citation type="submission" date="2019-02" db="EMBL/GenBank/DDBJ databases">
        <title>Deep-cultivation of Planctomycetes and their phenomic and genomic characterization uncovers novel biology.</title>
        <authorList>
            <person name="Wiegand S."/>
            <person name="Jogler M."/>
            <person name="Boedeker C."/>
            <person name="Pinto D."/>
            <person name="Vollmers J."/>
            <person name="Rivas-Marin E."/>
            <person name="Kohn T."/>
            <person name="Peeters S.H."/>
            <person name="Heuer A."/>
            <person name="Rast P."/>
            <person name="Oberbeckmann S."/>
            <person name="Bunk B."/>
            <person name="Jeske O."/>
            <person name="Meyerdierks A."/>
            <person name="Storesund J.E."/>
            <person name="Kallscheuer N."/>
            <person name="Luecker S."/>
            <person name="Lage O.M."/>
            <person name="Pohl T."/>
            <person name="Merkel B.J."/>
            <person name="Hornburger P."/>
            <person name="Mueller R.-W."/>
            <person name="Bruemmer F."/>
            <person name="Labrenz M."/>
            <person name="Spormann A.M."/>
            <person name="Op Den Camp H."/>
            <person name="Overmann J."/>
            <person name="Amann R."/>
            <person name="Jetten M.S.M."/>
            <person name="Mascher T."/>
            <person name="Medema M.H."/>
            <person name="Devos D.P."/>
            <person name="Kaster A.-K."/>
            <person name="Ovreas L."/>
            <person name="Rohde M."/>
            <person name="Galperin M.Y."/>
            <person name="Jogler C."/>
        </authorList>
    </citation>
    <scope>NUCLEOTIDE SEQUENCE [LARGE SCALE GENOMIC DNA]</scope>
    <source>
        <strain evidence="2 3">Mal64</strain>
    </source>
</reference>
<organism evidence="2 3">
    <name type="scientific">Pseudobythopirellula maris</name>
    <dbReference type="NCBI Taxonomy" id="2527991"/>
    <lineage>
        <taxon>Bacteria</taxon>
        <taxon>Pseudomonadati</taxon>
        <taxon>Planctomycetota</taxon>
        <taxon>Planctomycetia</taxon>
        <taxon>Pirellulales</taxon>
        <taxon>Lacipirellulaceae</taxon>
        <taxon>Pseudobythopirellula</taxon>
    </lineage>
</organism>